<dbReference type="RefSeq" id="WP_006963447.1">
    <property type="nucleotide sequence ID" value="NZ_APJX01000001.1"/>
</dbReference>
<name>S0G762_9BACT</name>
<evidence type="ECO:0000313" key="5">
    <source>
        <dbReference type="Proteomes" id="UP000014216"/>
    </source>
</evidence>
<feature type="transmembrane region" description="Helical" evidence="2">
    <location>
        <begin position="68"/>
        <end position="90"/>
    </location>
</feature>
<dbReference type="Pfam" id="PF04024">
    <property type="entry name" value="PspC"/>
    <property type="match status" value="1"/>
</dbReference>
<organism evidence="4 5">
    <name type="scientific">Desulfotignum phosphitoxidans DSM 13687</name>
    <dbReference type="NCBI Taxonomy" id="1286635"/>
    <lineage>
        <taxon>Bacteria</taxon>
        <taxon>Pseudomonadati</taxon>
        <taxon>Thermodesulfobacteriota</taxon>
        <taxon>Desulfobacteria</taxon>
        <taxon>Desulfobacterales</taxon>
        <taxon>Desulfobacteraceae</taxon>
        <taxon>Desulfotignum</taxon>
    </lineage>
</organism>
<reference evidence="4 5" key="1">
    <citation type="journal article" date="2013" name="Genome Announc.">
        <title>Draft Genome Sequence of Desulfotignum phosphitoxidans DSM 13687 Strain FiPS-3.</title>
        <authorList>
            <person name="Poehlein A."/>
            <person name="Daniel R."/>
            <person name="Simeonova D.D."/>
        </authorList>
    </citation>
    <scope>NUCLEOTIDE SEQUENCE [LARGE SCALE GENOMIC DNA]</scope>
    <source>
        <strain evidence="4 5">DSM 13687</strain>
    </source>
</reference>
<evidence type="ECO:0000313" key="4">
    <source>
        <dbReference type="EMBL" id="EMS80892.1"/>
    </source>
</evidence>
<keyword evidence="5" id="KW-1185">Reference proteome</keyword>
<feature type="domain" description="Phage shock protein PspC N-terminal" evidence="3">
    <location>
        <begin position="35"/>
        <end position="92"/>
    </location>
</feature>
<protein>
    <submittedName>
        <fullName evidence="4">Phage shock protein C PspC</fullName>
    </submittedName>
</protein>
<sequence>MRYHYKRRHHASGFGRGNQPNRRFRDRFNDITGDRRIYRSRRGILLGVCRGLAEHFNLSVFWVRVAFLLIFVFTGFWPVGVIYIIAGLILKPAPVVPFQNETDQEFYQSYTTSRESALQRLKRKFDNIDQRIRRMEHTVTSRDFDL</sequence>
<dbReference type="InterPro" id="IPR007168">
    <property type="entry name" value="Phageshock_PspC_N"/>
</dbReference>
<dbReference type="AlphaFoldDB" id="S0G762"/>
<dbReference type="NCBIfam" id="TIGR02978">
    <property type="entry name" value="phageshock_pspC"/>
    <property type="match status" value="1"/>
</dbReference>
<dbReference type="InterPro" id="IPR014320">
    <property type="entry name" value="Phageshock_PspC"/>
</dbReference>
<dbReference type="EMBL" id="APJX01000001">
    <property type="protein sequence ID" value="EMS80892.1"/>
    <property type="molecule type" value="Genomic_DNA"/>
</dbReference>
<keyword evidence="2" id="KW-1133">Transmembrane helix</keyword>
<comment type="caution">
    <text evidence="4">The sequence shown here is derived from an EMBL/GenBank/DDBJ whole genome shotgun (WGS) entry which is preliminary data.</text>
</comment>
<gene>
    <name evidence="4" type="primary">pspC</name>
    <name evidence="4" type="ORF">Dpo_1c00220</name>
</gene>
<dbReference type="OrthoDB" id="7359894at2"/>
<keyword evidence="2" id="KW-0812">Transmembrane</keyword>
<evidence type="ECO:0000256" key="1">
    <source>
        <dbReference type="SAM" id="MobiDB-lite"/>
    </source>
</evidence>
<proteinExistence type="predicted"/>
<keyword evidence="2" id="KW-0472">Membrane</keyword>
<dbReference type="Proteomes" id="UP000014216">
    <property type="component" value="Unassembled WGS sequence"/>
</dbReference>
<feature type="region of interest" description="Disordered" evidence="1">
    <location>
        <begin position="1"/>
        <end position="21"/>
    </location>
</feature>
<feature type="compositionally biased region" description="Basic residues" evidence="1">
    <location>
        <begin position="1"/>
        <end position="11"/>
    </location>
</feature>
<accession>S0G762</accession>
<evidence type="ECO:0000259" key="3">
    <source>
        <dbReference type="Pfam" id="PF04024"/>
    </source>
</evidence>
<evidence type="ECO:0000256" key="2">
    <source>
        <dbReference type="SAM" id="Phobius"/>
    </source>
</evidence>